<accession>A0A015JG63</accession>
<organism evidence="1 2">
    <name type="scientific">Rhizophagus irregularis (strain DAOM 197198w)</name>
    <name type="common">Glomus intraradices</name>
    <dbReference type="NCBI Taxonomy" id="1432141"/>
    <lineage>
        <taxon>Eukaryota</taxon>
        <taxon>Fungi</taxon>
        <taxon>Fungi incertae sedis</taxon>
        <taxon>Mucoromycota</taxon>
        <taxon>Glomeromycotina</taxon>
        <taxon>Glomeromycetes</taxon>
        <taxon>Glomerales</taxon>
        <taxon>Glomeraceae</taxon>
        <taxon>Rhizophagus</taxon>
    </lineage>
</organism>
<comment type="caution">
    <text evidence="1">The sequence shown here is derived from an EMBL/GenBank/DDBJ whole genome shotgun (WGS) entry which is preliminary data.</text>
</comment>
<gene>
    <name evidence="1" type="ORF">RirG_127210</name>
</gene>
<evidence type="ECO:0000313" key="2">
    <source>
        <dbReference type="Proteomes" id="UP000022910"/>
    </source>
</evidence>
<dbReference type="EMBL" id="JEMT01019625">
    <property type="protein sequence ID" value="EXX66085.1"/>
    <property type="molecule type" value="Genomic_DNA"/>
</dbReference>
<dbReference type="OrthoDB" id="2364639at2759"/>
<dbReference type="AlphaFoldDB" id="A0A015JG63"/>
<proteinExistence type="predicted"/>
<dbReference type="STRING" id="1432141.A0A015JG63"/>
<dbReference type="Proteomes" id="UP000022910">
    <property type="component" value="Unassembled WGS sequence"/>
</dbReference>
<keyword evidence="2" id="KW-1185">Reference proteome</keyword>
<protein>
    <submittedName>
        <fullName evidence="1">Uncharacterized protein</fullName>
    </submittedName>
</protein>
<evidence type="ECO:0000313" key="1">
    <source>
        <dbReference type="EMBL" id="EXX66085.1"/>
    </source>
</evidence>
<sequence length="84" mass="9738">MQFMASSLANLAKNLGTDKPLTKRHFKNFSSEHIDLITRKGVYPYEYIDSHDRFKETELPSIHDFHSTLGGKITQDNYKHAQKV</sequence>
<reference evidence="1 2" key="1">
    <citation type="submission" date="2014-02" db="EMBL/GenBank/DDBJ databases">
        <title>Single nucleus genome sequencing reveals high similarity among nuclei of an endomycorrhizal fungus.</title>
        <authorList>
            <person name="Lin K."/>
            <person name="Geurts R."/>
            <person name="Zhang Z."/>
            <person name="Limpens E."/>
            <person name="Saunders D.G."/>
            <person name="Mu D."/>
            <person name="Pang E."/>
            <person name="Cao H."/>
            <person name="Cha H."/>
            <person name="Lin T."/>
            <person name="Zhou Q."/>
            <person name="Shang Y."/>
            <person name="Li Y."/>
            <person name="Ivanov S."/>
            <person name="Sharma T."/>
            <person name="Velzen R.V."/>
            <person name="Ruijter N.D."/>
            <person name="Aanen D.K."/>
            <person name="Win J."/>
            <person name="Kamoun S."/>
            <person name="Bisseling T."/>
            <person name="Huang S."/>
        </authorList>
    </citation>
    <scope>NUCLEOTIDE SEQUENCE [LARGE SCALE GENOMIC DNA]</scope>
    <source>
        <strain evidence="2">DAOM197198w</strain>
    </source>
</reference>
<dbReference type="HOGENOM" id="CLU_2575714_0_0_1"/>
<name>A0A015JG63_RHIIW</name>